<sequence length="462" mass="53268">MTDPYCPVRIRTTVTKATQVAPPCHILNLPRDLILLLFHQLATFQSAIQLSQTCRFMQTMYADNRMQIHRSVIPRQFDKDALTVLNMFREGGPEAFPLLGQLNSLKPPAKQPVRPRSGREVLPLTQARLAKGRDTFGKRELKTLLHQERVIENWVDTVYQAFNESNLREDDYMLTIIKNWLPKAIYPGWSMDRIKRDIPKEEWSVALLLLSGSIFTRSFVRSNIRDRIRNLVIAAGEFYPIWSAVLERVPATPKKLRISYFDNVLSGMDHFLGLSNGHIYDFTYLSLRSKEQLLGMLVVLLVLFKSDIQSERRIALDNHHDNILTNRNIFDIRTSYYTRPPSFLHLAMYLELAIFDGCRYCAGNHYCDVVAQVPTTIPLPYEYSIMANPHSMELCTIPRLWDWERVPVVTFDGNGARDREIKEKKVLVIPEIAALIKELKAQMDKQMESLSKSAVDEGVVFP</sequence>
<dbReference type="EMBL" id="ML119696">
    <property type="protein sequence ID" value="RPA79671.1"/>
    <property type="molecule type" value="Genomic_DNA"/>
</dbReference>
<evidence type="ECO:0000313" key="2">
    <source>
        <dbReference type="Proteomes" id="UP000275078"/>
    </source>
</evidence>
<evidence type="ECO:0000313" key="1">
    <source>
        <dbReference type="EMBL" id="RPA79671.1"/>
    </source>
</evidence>
<protein>
    <recommendedName>
        <fullName evidence="3">F-box domain-containing protein</fullName>
    </recommendedName>
</protein>
<evidence type="ECO:0008006" key="3">
    <source>
        <dbReference type="Google" id="ProtNLM"/>
    </source>
</evidence>
<organism evidence="1 2">
    <name type="scientific">Ascobolus immersus RN42</name>
    <dbReference type="NCBI Taxonomy" id="1160509"/>
    <lineage>
        <taxon>Eukaryota</taxon>
        <taxon>Fungi</taxon>
        <taxon>Dikarya</taxon>
        <taxon>Ascomycota</taxon>
        <taxon>Pezizomycotina</taxon>
        <taxon>Pezizomycetes</taxon>
        <taxon>Pezizales</taxon>
        <taxon>Ascobolaceae</taxon>
        <taxon>Ascobolus</taxon>
    </lineage>
</organism>
<dbReference type="Proteomes" id="UP000275078">
    <property type="component" value="Unassembled WGS sequence"/>
</dbReference>
<reference evidence="1 2" key="1">
    <citation type="journal article" date="2018" name="Nat. Ecol. Evol.">
        <title>Pezizomycetes genomes reveal the molecular basis of ectomycorrhizal truffle lifestyle.</title>
        <authorList>
            <person name="Murat C."/>
            <person name="Payen T."/>
            <person name="Noel B."/>
            <person name="Kuo A."/>
            <person name="Morin E."/>
            <person name="Chen J."/>
            <person name="Kohler A."/>
            <person name="Krizsan K."/>
            <person name="Balestrini R."/>
            <person name="Da Silva C."/>
            <person name="Montanini B."/>
            <person name="Hainaut M."/>
            <person name="Levati E."/>
            <person name="Barry K.W."/>
            <person name="Belfiori B."/>
            <person name="Cichocki N."/>
            <person name="Clum A."/>
            <person name="Dockter R.B."/>
            <person name="Fauchery L."/>
            <person name="Guy J."/>
            <person name="Iotti M."/>
            <person name="Le Tacon F."/>
            <person name="Lindquist E.A."/>
            <person name="Lipzen A."/>
            <person name="Malagnac F."/>
            <person name="Mello A."/>
            <person name="Molinier V."/>
            <person name="Miyauchi S."/>
            <person name="Poulain J."/>
            <person name="Riccioni C."/>
            <person name="Rubini A."/>
            <person name="Sitrit Y."/>
            <person name="Splivallo R."/>
            <person name="Traeger S."/>
            <person name="Wang M."/>
            <person name="Zifcakova L."/>
            <person name="Wipf D."/>
            <person name="Zambonelli A."/>
            <person name="Paolocci F."/>
            <person name="Nowrousian M."/>
            <person name="Ottonello S."/>
            <person name="Baldrian P."/>
            <person name="Spatafora J.W."/>
            <person name="Henrissat B."/>
            <person name="Nagy L.G."/>
            <person name="Aury J.M."/>
            <person name="Wincker P."/>
            <person name="Grigoriev I.V."/>
            <person name="Bonfante P."/>
            <person name="Martin F.M."/>
        </authorList>
    </citation>
    <scope>NUCLEOTIDE SEQUENCE [LARGE SCALE GENOMIC DNA]</scope>
    <source>
        <strain evidence="1 2">RN42</strain>
    </source>
</reference>
<proteinExistence type="predicted"/>
<gene>
    <name evidence="1" type="ORF">BJ508DRAFT_415822</name>
</gene>
<dbReference type="InterPro" id="IPR036047">
    <property type="entry name" value="F-box-like_dom_sf"/>
</dbReference>
<dbReference type="SUPFAM" id="SSF81383">
    <property type="entry name" value="F-box domain"/>
    <property type="match status" value="1"/>
</dbReference>
<keyword evidence="2" id="KW-1185">Reference proteome</keyword>
<name>A0A3N4I677_ASCIM</name>
<accession>A0A3N4I677</accession>
<dbReference type="AlphaFoldDB" id="A0A3N4I677"/>